<gene>
    <name evidence="1" type="ORF">AWC38_SpisGene4448</name>
</gene>
<evidence type="ECO:0000313" key="1">
    <source>
        <dbReference type="EMBL" id="PFX30708.1"/>
    </source>
</evidence>
<dbReference type="AlphaFoldDB" id="A0A2B4SQ28"/>
<name>A0A2B4SQ28_STYPI</name>
<proteinExistence type="predicted"/>
<evidence type="ECO:0000313" key="2">
    <source>
        <dbReference type="Proteomes" id="UP000225706"/>
    </source>
</evidence>
<keyword evidence="2" id="KW-1185">Reference proteome</keyword>
<accession>A0A2B4SQ28</accession>
<reference evidence="2" key="1">
    <citation type="journal article" date="2017" name="bioRxiv">
        <title>Comparative analysis of the genomes of Stylophora pistillata and Acropora digitifera provides evidence for extensive differences between species of corals.</title>
        <authorList>
            <person name="Voolstra C.R."/>
            <person name="Li Y."/>
            <person name="Liew Y.J."/>
            <person name="Baumgarten S."/>
            <person name="Zoccola D."/>
            <person name="Flot J.-F."/>
            <person name="Tambutte S."/>
            <person name="Allemand D."/>
            <person name="Aranda M."/>
        </authorList>
    </citation>
    <scope>NUCLEOTIDE SEQUENCE [LARGE SCALE GENOMIC DNA]</scope>
</reference>
<dbReference type="Proteomes" id="UP000225706">
    <property type="component" value="Unassembled WGS sequence"/>
</dbReference>
<protein>
    <submittedName>
        <fullName evidence="1">Uncharacterized protein</fullName>
    </submittedName>
</protein>
<comment type="caution">
    <text evidence="1">The sequence shown here is derived from an EMBL/GenBank/DDBJ whole genome shotgun (WGS) entry which is preliminary data.</text>
</comment>
<sequence length="223" mass="25496">MGRRETQAARGWTMVFKAVTGANQKALDIYKSGGTFNEDQLKAIDVTNRFPNDYRNRIVLNWEDFGATELEQCFPRHESGFKPCDFRLVKLRGDSRYSLNMRKLVILFILVTCTLSVAVADHDECNADRAWKLFVCDGNQWQAIKADDILDNRGSPKNPGKSCDDIKDERPNAENGIYYITLGDSFYAYNEKEVRPEGKTTRADPSQTRLRLASPQHFDHCDD</sequence>
<organism evidence="1 2">
    <name type="scientific">Stylophora pistillata</name>
    <name type="common">Smooth cauliflower coral</name>
    <dbReference type="NCBI Taxonomy" id="50429"/>
    <lineage>
        <taxon>Eukaryota</taxon>
        <taxon>Metazoa</taxon>
        <taxon>Cnidaria</taxon>
        <taxon>Anthozoa</taxon>
        <taxon>Hexacorallia</taxon>
        <taxon>Scleractinia</taxon>
        <taxon>Astrocoeniina</taxon>
        <taxon>Pocilloporidae</taxon>
        <taxon>Stylophora</taxon>
    </lineage>
</organism>
<dbReference type="EMBL" id="LSMT01000046">
    <property type="protein sequence ID" value="PFX30708.1"/>
    <property type="molecule type" value="Genomic_DNA"/>
</dbReference>